<sequence>MPDPVAAARGFSGRPPAWVFLEEFASFGDLRNATTATGVTRAGRAVDVSFELVDPPGVSRWFVHCPVLKKERGFNGKPQILNAADALVVMRMLFLCRRGRVIDYFVYRAGPGKPSLELVPGPCPTVLFPKQVGVVPGGDGGAGDREHYSVVFPVQRLDPRFELEIFVFSSESLAWSSRVARFSKDPETTYGEPVLRLIQWPVPPPRDVFIDTASPLEARDATMSDGVIRFVELQLRHNGRCPSYFSNHATDHAWTASVWKRATSSVYGWGISHKADTSSIFADDMRRRSSSDRVLRKMRDDDAVKELDLNKMVTAGPRLSLQDEDIVYIEARTKVYSSDSKALLLAVNAREERLEAAEQIPLHLRFFYFFPTYLLKVS</sequence>
<dbReference type="InterPro" id="IPR011676">
    <property type="entry name" value="DUF1618"/>
</dbReference>
<gene>
    <name evidence="2" type="ORF">BAE44_0009414</name>
</gene>
<dbReference type="EMBL" id="LWDX02027324">
    <property type="protein sequence ID" value="OEL29564.1"/>
    <property type="molecule type" value="Genomic_DNA"/>
</dbReference>
<dbReference type="OrthoDB" id="695822at2759"/>
<proteinExistence type="predicted"/>
<evidence type="ECO:0000313" key="2">
    <source>
        <dbReference type="EMBL" id="OEL29564.1"/>
    </source>
</evidence>
<keyword evidence="3" id="KW-1185">Reference proteome</keyword>
<reference evidence="2 3" key="1">
    <citation type="submission" date="2016-09" db="EMBL/GenBank/DDBJ databases">
        <title>The draft genome of Dichanthelium oligosanthes: A C3 panicoid grass species.</title>
        <authorList>
            <person name="Studer A.J."/>
            <person name="Schnable J.C."/>
            <person name="Brutnell T.P."/>
        </authorList>
    </citation>
    <scope>NUCLEOTIDE SEQUENCE [LARGE SCALE GENOMIC DNA]</scope>
    <source>
        <strain evidence="3">cv. Kellogg 1175</strain>
        <tissue evidence="2">Leaf</tissue>
    </source>
</reference>
<feature type="domain" description="DUF1618" evidence="1">
    <location>
        <begin position="192"/>
        <end position="328"/>
    </location>
</feature>
<dbReference type="Pfam" id="PF07762">
    <property type="entry name" value="DUF1618"/>
    <property type="match status" value="1"/>
</dbReference>
<evidence type="ECO:0000313" key="3">
    <source>
        <dbReference type="Proteomes" id="UP000095767"/>
    </source>
</evidence>
<dbReference type="AlphaFoldDB" id="A0A1E5VWR5"/>
<dbReference type="PANTHER" id="PTHR33074">
    <property type="entry name" value="EXPRESSED PROTEIN-RELATED"/>
    <property type="match status" value="1"/>
</dbReference>
<dbReference type="Proteomes" id="UP000095767">
    <property type="component" value="Unassembled WGS sequence"/>
</dbReference>
<name>A0A1E5VWR5_9POAL</name>
<dbReference type="PANTHER" id="PTHR33074:SF85">
    <property type="entry name" value="DUF1618 DOMAIN-CONTAINING PROTEIN"/>
    <property type="match status" value="1"/>
</dbReference>
<comment type="caution">
    <text evidence="2">The sequence shown here is derived from an EMBL/GenBank/DDBJ whole genome shotgun (WGS) entry which is preliminary data.</text>
</comment>
<evidence type="ECO:0000259" key="1">
    <source>
        <dbReference type="Pfam" id="PF07762"/>
    </source>
</evidence>
<organism evidence="2 3">
    <name type="scientific">Dichanthelium oligosanthes</name>
    <dbReference type="NCBI Taxonomy" id="888268"/>
    <lineage>
        <taxon>Eukaryota</taxon>
        <taxon>Viridiplantae</taxon>
        <taxon>Streptophyta</taxon>
        <taxon>Embryophyta</taxon>
        <taxon>Tracheophyta</taxon>
        <taxon>Spermatophyta</taxon>
        <taxon>Magnoliopsida</taxon>
        <taxon>Liliopsida</taxon>
        <taxon>Poales</taxon>
        <taxon>Poaceae</taxon>
        <taxon>PACMAD clade</taxon>
        <taxon>Panicoideae</taxon>
        <taxon>Panicodae</taxon>
        <taxon>Paniceae</taxon>
        <taxon>Dichantheliinae</taxon>
        <taxon>Dichanthelium</taxon>
    </lineage>
</organism>
<accession>A0A1E5VWR5</accession>
<protein>
    <recommendedName>
        <fullName evidence="1">DUF1618 domain-containing protein</fullName>
    </recommendedName>
</protein>